<organism evidence="2 3">
    <name type="scientific">Heracleum sosnowskyi</name>
    <dbReference type="NCBI Taxonomy" id="360622"/>
    <lineage>
        <taxon>Eukaryota</taxon>
        <taxon>Viridiplantae</taxon>
        <taxon>Streptophyta</taxon>
        <taxon>Embryophyta</taxon>
        <taxon>Tracheophyta</taxon>
        <taxon>Spermatophyta</taxon>
        <taxon>Magnoliopsida</taxon>
        <taxon>eudicotyledons</taxon>
        <taxon>Gunneridae</taxon>
        <taxon>Pentapetalae</taxon>
        <taxon>asterids</taxon>
        <taxon>campanulids</taxon>
        <taxon>Apiales</taxon>
        <taxon>Apiaceae</taxon>
        <taxon>Apioideae</taxon>
        <taxon>apioid superclade</taxon>
        <taxon>Tordylieae</taxon>
        <taxon>Tordyliinae</taxon>
        <taxon>Heracleum</taxon>
    </lineage>
</organism>
<keyword evidence="1" id="KW-0547">Nucleotide-binding</keyword>
<keyword evidence="2" id="KW-0418">Kinase</keyword>
<dbReference type="GO" id="GO:0016301">
    <property type="term" value="F:kinase activity"/>
    <property type="evidence" value="ECO:0007669"/>
    <property type="project" value="UniProtKB-KW"/>
</dbReference>
<protein>
    <submittedName>
        <fullName evidence="2">Interleukin-1 receptor-associated kinase 4</fullName>
    </submittedName>
</protein>
<dbReference type="InterPro" id="IPR011009">
    <property type="entry name" value="Kinase-like_dom_sf"/>
</dbReference>
<keyword evidence="2" id="KW-0808">Transferase</keyword>
<dbReference type="InterPro" id="IPR017441">
    <property type="entry name" value="Protein_kinase_ATP_BS"/>
</dbReference>
<reference evidence="2" key="1">
    <citation type="submission" date="2023-02" db="EMBL/GenBank/DDBJ databases">
        <title>Genome of toxic invasive species Heracleum sosnowskyi carries increased number of genes despite the absence of recent whole-genome duplications.</title>
        <authorList>
            <person name="Schelkunov M."/>
            <person name="Shtratnikova V."/>
            <person name="Makarenko M."/>
            <person name="Klepikova A."/>
            <person name="Omelchenko D."/>
            <person name="Novikova G."/>
            <person name="Obukhova E."/>
            <person name="Bogdanov V."/>
            <person name="Penin A."/>
            <person name="Logacheva M."/>
        </authorList>
    </citation>
    <scope>NUCLEOTIDE SEQUENCE</scope>
    <source>
        <strain evidence="2">Hsosn_3</strain>
        <tissue evidence="2">Leaf</tissue>
    </source>
</reference>
<dbReference type="InterPro" id="IPR050823">
    <property type="entry name" value="Plant_Ser_Thr_Prot_Kinase"/>
</dbReference>
<dbReference type="EMBL" id="JAUIZM010000003">
    <property type="protein sequence ID" value="KAK1395209.1"/>
    <property type="molecule type" value="Genomic_DNA"/>
</dbReference>
<feature type="binding site" evidence="1">
    <location>
        <position position="84"/>
    </location>
    <ligand>
        <name>ATP</name>
        <dbReference type="ChEBI" id="CHEBI:30616"/>
    </ligand>
</feature>
<evidence type="ECO:0000313" key="3">
    <source>
        <dbReference type="Proteomes" id="UP001237642"/>
    </source>
</evidence>
<dbReference type="Gene3D" id="3.30.200.20">
    <property type="entry name" value="Phosphorylase Kinase, domain 1"/>
    <property type="match status" value="1"/>
</dbReference>
<gene>
    <name evidence="2" type="ORF">POM88_014265</name>
</gene>
<accession>A0AAD8N3G6</accession>
<evidence type="ECO:0000256" key="1">
    <source>
        <dbReference type="PROSITE-ProRule" id="PRU10141"/>
    </source>
</evidence>
<dbReference type="SUPFAM" id="SSF56112">
    <property type="entry name" value="Protein kinase-like (PK-like)"/>
    <property type="match status" value="1"/>
</dbReference>
<dbReference type="GO" id="GO:0005524">
    <property type="term" value="F:ATP binding"/>
    <property type="evidence" value="ECO:0007669"/>
    <property type="project" value="UniProtKB-UniRule"/>
</dbReference>
<comment type="caution">
    <text evidence="2">The sequence shown here is derived from an EMBL/GenBank/DDBJ whole genome shotgun (WGS) entry which is preliminary data.</text>
</comment>
<dbReference type="AlphaFoldDB" id="A0AAD8N3G6"/>
<dbReference type="PROSITE" id="PS00107">
    <property type="entry name" value="PROTEIN_KINASE_ATP"/>
    <property type="match status" value="1"/>
</dbReference>
<keyword evidence="3" id="KW-1185">Reference proteome</keyword>
<keyword evidence="2" id="KW-0675">Receptor</keyword>
<keyword evidence="1" id="KW-0067">ATP-binding</keyword>
<evidence type="ECO:0000313" key="2">
    <source>
        <dbReference type="EMBL" id="KAK1395209.1"/>
    </source>
</evidence>
<reference evidence="2" key="2">
    <citation type="submission" date="2023-05" db="EMBL/GenBank/DDBJ databases">
        <authorList>
            <person name="Schelkunov M.I."/>
        </authorList>
    </citation>
    <scope>NUCLEOTIDE SEQUENCE</scope>
    <source>
        <strain evidence="2">Hsosn_3</strain>
        <tissue evidence="2">Leaf</tissue>
    </source>
</reference>
<proteinExistence type="predicted"/>
<dbReference type="Proteomes" id="UP001237642">
    <property type="component" value="Unassembled WGS sequence"/>
</dbReference>
<name>A0AAD8N3G6_9APIA</name>
<sequence>MAAKTQTFIPVNPPVLPTHWRHEEVLQSPALKNFKFNDLKVATREFHPGSVIGEGGFGCVYKGWIDENTFAAAKWGTGLVIAVKRLNVEGLQGHGEWQKSLFWEHFVKTCDSLTTRITLQVALRAQEDDLIDVKQ</sequence>
<dbReference type="PANTHER" id="PTHR45621">
    <property type="entry name" value="OS01G0588500 PROTEIN-RELATED"/>
    <property type="match status" value="1"/>
</dbReference>